<dbReference type="HOGENOM" id="CLU_1956433_0_0_4"/>
<dbReference type="OrthoDB" id="9182366at2"/>
<dbReference type="InterPro" id="IPR055245">
    <property type="entry name" value="HTH_proteobacteria"/>
</dbReference>
<dbReference type="EMBL" id="CP002159">
    <property type="protein sequence ID" value="ADL56040.1"/>
    <property type="molecule type" value="Genomic_DNA"/>
</dbReference>
<evidence type="ECO:0000313" key="3">
    <source>
        <dbReference type="EMBL" id="ADL56040.1"/>
    </source>
</evidence>
<evidence type="ECO:0000259" key="2">
    <source>
        <dbReference type="Pfam" id="PF14090"/>
    </source>
</evidence>
<reference evidence="3 4" key="1">
    <citation type="submission" date="2010-08" db="EMBL/GenBank/DDBJ databases">
        <title>Complete sequence of Gallionella capsiferriformans ES-2.</title>
        <authorList>
            <consortium name="US DOE Joint Genome Institute"/>
            <person name="Lucas S."/>
            <person name="Copeland A."/>
            <person name="Lapidus A."/>
            <person name="Cheng J.-F."/>
            <person name="Bruce D."/>
            <person name="Goodwin L."/>
            <person name="Pitluck S."/>
            <person name="Chertkov O."/>
            <person name="Davenport K.W."/>
            <person name="Detter J.C."/>
            <person name="Han C."/>
            <person name="Tapia R."/>
            <person name="Land M."/>
            <person name="Hauser L."/>
            <person name="Chang Y.-J."/>
            <person name="Jeffries C."/>
            <person name="Kyrpides N."/>
            <person name="Ivanova N."/>
            <person name="Mikhailova N."/>
            <person name="Shelobolina E.S."/>
            <person name="Picardal F."/>
            <person name="Roden E."/>
            <person name="Emerson D."/>
            <person name="Woyke T."/>
        </authorList>
    </citation>
    <scope>NUCLEOTIDE SEQUENCE [LARGE SCALE GENOMIC DNA]</scope>
    <source>
        <strain evidence="3 4">ES-2</strain>
    </source>
</reference>
<sequence>MSAVLNELATNENARGQPGEGQSKTTTQLFSYPEPCSVKGRVLADLLHGDKLTHMDVWERHGSSRASHHVLVLRKAGWTVITEEIESPTSDGRIARIALYSLPFDTIKAAGEIGQRYSAESRTERGAP</sequence>
<dbReference type="STRING" id="395494.Galf_2034"/>
<dbReference type="Proteomes" id="UP000001235">
    <property type="component" value="Chromosome"/>
</dbReference>
<dbReference type="RefSeq" id="WP_013293972.1">
    <property type="nucleotide sequence ID" value="NC_014394.1"/>
</dbReference>
<protein>
    <recommendedName>
        <fullName evidence="2">Winged helix-turn-helix domain-containing protein</fullName>
    </recommendedName>
</protein>
<accession>D9SHV0</accession>
<name>D9SHV0_GALCS</name>
<feature type="region of interest" description="Disordered" evidence="1">
    <location>
        <begin position="1"/>
        <end position="30"/>
    </location>
</feature>
<dbReference type="AlphaFoldDB" id="D9SHV0"/>
<organism evidence="3 4">
    <name type="scientific">Gallionella capsiferriformans (strain ES-2)</name>
    <name type="common">Gallionella ferruginea capsiferriformans (strain ES-2)</name>
    <dbReference type="NCBI Taxonomy" id="395494"/>
    <lineage>
        <taxon>Bacteria</taxon>
        <taxon>Pseudomonadati</taxon>
        <taxon>Pseudomonadota</taxon>
        <taxon>Betaproteobacteria</taxon>
        <taxon>Nitrosomonadales</taxon>
        <taxon>Gallionellaceae</taxon>
        <taxon>Gallionella</taxon>
    </lineage>
</organism>
<gene>
    <name evidence="3" type="ordered locus">Galf_2034</name>
</gene>
<proteinExistence type="predicted"/>
<feature type="domain" description="Winged helix-turn-helix" evidence="2">
    <location>
        <begin position="41"/>
        <end position="102"/>
    </location>
</feature>
<dbReference type="KEGG" id="gca:Galf_2034"/>
<keyword evidence="4" id="KW-1185">Reference proteome</keyword>
<feature type="compositionally biased region" description="Polar residues" evidence="1">
    <location>
        <begin position="8"/>
        <end position="30"/>
    </location>
</feature>
<evidence type="ECO:0000256" key="1">
    <source>
        <dbReference type="SAM" id="MobiDB-lite"/>
    </source>
</evidence>
<evidence type="ECO:0000313" key="4">
    <source>
        <dbReference type="Proteomes" id="UP000001235"/>
    </source>
</evidence>
<dbReference type="Pfam" id="PF14090">
    <property type="entry name" value="HTH_39"/>
    <property type="match status" value="1"/>
</dbReference>